<protein>
    <submittedName>
        <fullName evidence="9">Biopolymer transport protein ExbD</fullName>
    </submittedName>
</protein>
<evidence type="ECO:0000313" key="9">
    <source>
        <dbReference type="EMBL" id="VVM04752.1"/>
    </source>
</evidence>
<dbReference type="GO" id="GO:0005886">
    <property type="term" value="C:plasma membrane"/>
    <property type="evidence" value="ECO:0007669"/>
    <property type="project" value="UniProtKB-SubCell"/>
</dbReference>
<keyword evidence="5 8" id="KW-1133">Transmembrane helix</keyword>
<feature type="transmembrane region" description="Helical" evidence="8">
    <location>
        <begin position="12"/>
        <end position="31"/>
    </location>
</feature>
<keyword evidence="4 7" id="KW-0812">Transmembrane</keyword>
<dbReference type="Pfam" id="PF02472">
    <property type="entry name" value="ExbD"/>
    <property type="match status" value="1"/>
</dbReference>
<comment type="similarity">
    <text evidence="2 7">Belongs to the ExbD/TolR family.</text>
</comment>
<evidence type="ECO:0000256" key="7">
    <source>
        <dbReference type="RuleBase" id="RU003879"/>
    </source>
</evidence>
<accession>A0A5E6M8M9</accession>
<name>A0A5E6M8M9_9BACT</name>
<evidence type="ECO:0000256" key="6">
    <source>
        <dbReference type="ARBA" id="ARBA00023136"/>
    </source>
</evidence>
<reference evidence="9 10" key="1">
    <citation type="submission" date="2019-09" db="EMBL/GenBank/DDBJ databases">
        <authorList>
            <person name="Cremers G."/>
        </authorList>
    </citation>
    <scope>NUCLEOTIDE SEQUENCE [LARGE SCALE GENOMIC DNA]</scope>
    <source>
        <strain evidence="9">4A</strain>
    </source>
</reference>
<keyword evidence="6 8" id="KW-0472">Membrane</keyword>
<evidence type="ECO:0000313" key="10">
    <source>
        <dbReference type="Proteomes" id="UP000334923"/>
    </source>
</evidence>
<dbReference type="Proteomes" id="UP000334923">
    <property type="component" value="Unassembled WGS sequence"/>
</dbReference>
<evidence type="ECO:0000256" key="2">
    <source>
        <dbReference type="ARBA" id="ARBA00005811"/>
    </source>
</evidence>
<evidence type="ECO:0000256" key="4">
    <source>
        <dbReference type="ARBA" id="ARBA00022692"/>
    </source>
</evidence>
<evidence type="ECO:0000256" key="1">
    <source>
        <dbReference type="ARBA" id="ARBA00004162"/>
    </source>
</evidence>
<organism evidence="9 10">
    <name type="scientific">Methylacidimicrobium tartarophylax</name>
    <dbReference type="NCBI Taxonomy" id="1041768"/>
    <lineage>
        <taxon>Bacteria</taxon>
        <taxon>Pseudomonadati</taxon>
        <taxon>Verrucomicrobiota</taxon>
        <taxon>Methylacidimicrobium</taxon>
    </lineage>
</organism>
<dbReference type="Gene3D" id="3.30.420.270">
    <property type="match status" value="1"/>
</dbReference>
<evidence type="ECO:0000256" key="5">
    <source>
        <dbReference type="ARBA" id="ARBA00022989"/>
    </source>
</evidence>
<dbReference type="EMBL" id="CABFVA020000011">
    <property type="protein sequence ID" value="VVM04752.1"/>
    <property type="molecule type" value="Genomic_DNA"/>
</dbReference>
<dbReference type="AlphaFoldDB" id="A0A5E6M8M9"/>
<evidence type="ECO:0000256" key="8">
    <source>
        <dbReference type="SAM" id="Phobius"/>
    </source>
</evidence>
<sequence length="142" mass="15876">MRFVERPKRQPLINLVSLIDILSIVLLFFVVTTTFQREEPAVKIDLPESARAKPVRADVPRIIYVTEEEKVFLDDKPVVPKELGRLLKETLAKSPETKIALKASKKAPFEIILQVMDAAKVAGIVNLPTFTVDAKSSQSPQP</sequence>
<comment type="subcellular location">
    <subcellularLocation>
        <location evidence="1">Cell membrane</location>
        <topology evidence="1">Single-pass membrane protein</topology>
    </subcellularLocation>
    <subcellularLocation>
        <location evidence="7">Cell membrane</location>
        <topology evidence="7">Single-pass type II membrane protein</topology>
    </subcellularLocation>
</comment>
<gene>
    <name evidence="9" type="primary">exbD</name>
    <name evidence="9" type="ORF">MAMT_00282</name>
</gene>
<dbReference type="OrthoDB" id="193842at2"/>
<dbReference type="RefSeq" id="WP_142659155.1">
    <property type="nucleotide sequence ID" value="NZ_CABFVA020000011.1"/>
</dbReference>
<proteinExistence type="inferred from homology"/>
<evidence type="ECO:0000256" key="3">
    <source>
        <dbReference type="ARBA" id="ARBA00022475"/>
    </source>
</evidence>
<dbReference type="PANTHER" id="PTHR30558">
    <property type="entry name" value="EXBD MEMBRANE COMPONENT OF PMF-DRIVEN MACROMOLECULE IMPORT SYSTEM"/>
    <property type="match status" value="1"/>
</dbReference>
<keyword evidence="7" id="KW-0813">Transport</keyword>
<dbReference type="PANTHER" id="PTHR30558:SF3">
    <property type="entry name" value="BIOPOLYMER TRANSPORT PROTEIN EXBD-RELATED"/>
    <property type="match status" value="1"/>
</dbReference>
<dbReference type="GO" id="GO:0022857">
    <property type="term" value="F:transmembrane transporter activity"/>
    <property type="evidence" value="ECO:0007669"/>
    <property type="project" value="InterPro"/>
</dbReference>
<keyword evidence="7" id="KW-0653">Protein transport</keyword>
<dbReference type="GO" id="GO:0015031">
    <property type="term" value="P:protein transport"/>
    <property type="evidence" value="ECO:0007669"/>
    <property type="project" value="UniProtKB-KW"/>
</dbReference>
<dbReference type="InterPro" id="IPR003400">
    <property type="entry name" value="ExbD"/>
</dbReference>
<keyword evidence="10" id="KW-1185">Reference proteome</keyword>
<keyword evidence="3" id="KW-1003">Cell membrane</keyword>